<dbReference type="InterPro" id="IPR027124">
    <property type="entry name" value="Swc5/CFDP1/2"/>
</dbReference>
<protein>
    <submittedName>
        <fullName evidence="2">Endo/exonuclease/phosphatase domain-containing protein</fullName>
    </submittedName>
</protein>
<dbReference type="PANTHER" id="PTHR23227">
    <property type="entry name" value="BUCENTAUR RELATED"/>
    <property type="match status" value="1"/>
</dbReference>
<organism evidence="1 2">
    <name type="scientific">Parastrongyloides trichosuri</name>
    <name type="common">Possum-specific nematode worm</name>
    <dbReference type="NCBI Taxonomy" id="131310"/>
    <lineage>
        <taxon>Eukaryota</taxon>
        <taxon>Metazoa</taxon>
        <taxon>Ecdysozoa</taxon>
        <taxon>Nematoda</taxon>
        <taxon>Chromadorea</taxon>
        <taxon>Rhabditida</taxon>
        <taxon>Tylenchina</taxon>
        <taxon>Panagrolaimomorpha</taxon>
        <taxon>Strongyloidoidea</taxon>
        <taxon>Strongyloididae</taxon>
        <taxon>Parastrongyloides</taxon>
    </lineage>
</organism>
<dbReference type="Gene3D" id="3.60.10.10">
    <property type="entry name" value="Endonuclease/exonuclease/phosphatase"/>
    <property type="match status" value="1"/>
</dbReference>
<accession>A0A0N4ZAR4</accession>
<reference evidence="2" key="1">
    <citation type="submission" date="2017-02" db="UniProtKB">
        <authorList>
            <consortium name="WormBaseParasite"/>
        </authorList>
    </citation>
    <scope>IDENTIFICATION</scope>
</reference>
<name>A0A0N4ZAR4_PARTI</name>
<dbReference type="STRING" id="131310.A0A0N4ZAR4"/>
<dbReference type="AlphaFoldDB" id="A0A0N4ZAR4"/>
<keyword evidence="1" id="KW-1185">Reference proteome</keyword>
<dbReference type="PANTHER" id="PTHR23227:SF67">
    <property type="entry name" value="CRANIOFACIAL DEVELOPMENT PROTEIN 2-LIKE"/>
    <property type="match status" value="1"/>
</dbReference>
<dbReference type="WBParaSite" id="PTRK_0000460400.1">
    <property type="protein sequence ID" value="PTRK_0000460400.1"/>
    <property type="gene ID" value="PTRK_0000460400"/>
</dbReference>
<dbReference type="SUPFAM" id="SSF56219">
    <property type="entry name" value="DNase I-like"/>
    <property type="match status" value="1"/>
</dbReference>
<sequence length="220" mass="25468">MITSDTKRTSHLMIGSINLRHLSNYGKLENVISEMEKENLDVLILVDTKWKKEVRMQYDEVHVLIGNGKPAKNKGICAGVGAIVKKNVNILNMEIVNERITHISIKTGRYVQNIIGIYAPTEDYPENDIDLFYEELGKVLKRSMKMETKNGKRILKNYPVIIGDWNARVGTVKIKGIHGGHYLHKEISNNGQRLLDFSMEHRLSILNTFYKRKRNKRYTW</sequence>
<dbReference type="Proteomes" id="UP000038045">
    <property type="component" value="Unplaced"/>
</dbReference>
<dbReference type="InterPro" id="IPR036691">
    <property type="entry name" value="Endo/exonu/phosph_ase_sf"/>
</dbReference>
<evidence type="ECO:0000313" key="2">
    <source>
        <dbReference type="WBParaSite" id="PTRK_0000460400.1"/>
    </source>
</evidence>
<evidence type="ECO:0000313" key="1">
    <source>
        <dbReference type="Proteomes" id="UP000038045"/>
    </source>
</evidence>
<proteinExistence type="predicted"/>